<protein>
    <recommendedName>
        <fullName evidence="4">Metalloendopeptidase</fullName>
        <ecNumber evidence="4">3.4.24.-</ecNumber>
    </recommendedName>
</protein>
<keyword evidence="3" id="KW-1015">Disulfide bond</keyword>
<dbReference type="InterPro" id="IPR001506">
    <property type="entry name" value="Peptidase_M12A"/>
</dbReference>
<feature type="disulfide bond" evidence="3">
    <location>
        <begin position="221"/>
        <end position="243"/>
    </location>
</feature>
<proteinExistence type="predicted"/>
<dbReference type="GO" id="GO:0004222">
    <property type="term" value="F:metalloendopeptidase activity"/>
    <property type="evidence" value="ECO:0007669"/>
    <property type="project" value="UniProtKB-UniRule"/>
</dbReference>
<keyword evidence="3 4" id="KW-0482">Metalloprotease</keyword>
<evidence type="ECO:0000313" key="8">
    <source>
        <dbReference type="Proteomes" id="UP000807504"/>
    </source>
</evidence>
<dbReference type="Pfam" id="PF01400">
    <property type="entry name" value="Astacin"/>
    <property type="match status" value="1"/>
</dbReference>
<dbReference type="SUPFAM" id="SSF55486">
    <property type="entry name" value="Metalloproteases ('zincins'), catalytic domain"/>
    <property type="match status" value="1"/>
</dbReference>
<comment type="caution">
    <text evidence="3">Lacks conserved residue(s) required for the propagation of feature annotation.</text>
</comment>
<dbReference type="GO" id="GO:0005615">
    <property type="term" value="C:extracellular space"/>
    <property type="evidence" value="ECO:0007669"/>
    <property type="project" value="TreeGrafter"/>
</dbReference>
<keyword evidence="3 4" id="KW-0378">Hydrolase</keyword>
<dbReference type="PANTHER" id="PTHR10127:SF861">
    <property type="entry name" value="DORSAL-VENTRAL PATTERNING PROTEIN TOLLOID-RELATED"/>
    <property type="match status" value="1"/>
</dbReference>
<feature type="active site" evidence="3">
    <location>
        <position position="252"/>
    </location>
</feature>
<keyword evidence="3 4" id="KW-0862">Zinc</keyword>
<dbReference type="Proteomes" id="UP000807504">
    <property type="component" value="Unassembled WGS sequence"/>
</dbReference>
<dbReference type="PANTHER" id="PTHR10127">
    <property type="entry name" value="DISCOIDIN, CUB, EGF, LAMININ , AND ZINC METALLOPROTEASE DOMAIN CONTAINING"/>
    <property type="match status" value="1"/>
</dbReference>
<organism evidence="7 8">
    <name type="scientific">Argiope bruennichi</name>
    <name type="common">Wasp spider</name>
    <name type="synonym">Aranea bruennichi</name>
    <dbReference type="NCBI Taxonomy" id="94029"/>
    <lineage>
        <taxon>Eukaryota</taxon>
        <taxon>Metazoa</taxon>
        <taxon>Ecdysozoa</taxon>
        <taxon>Arthropoda</taxon>
        <taxon>Chelicerata</taxon>
        <taxon>Arachnida</taxon>
        <taxon>Araneae</taxon>
        <taxon>Araneomorphae</taxon>
        <taxon>Entelegynae</taxon>
        <taxon>Araneoidea</taxon>
        <taxon>Araneidae</taxon>
        <taxon>Argiope</taxon>
    </lineage>
</organism>
<dbReference type="PROSITE" id="PS51864">
    <property type="entry name" value="ASTACIN"/>
    <property type="match status" value="1"/>
</dbReference>
<dbReference type="Gene3D" id="3.40.390.10">
    <property type="entry name" value="Collagenase (Catalytic Domain)"/>
    <property type="match status" value="1"/>
</dbReference>
<keyword evidence="3 4" id="KW-0479">Metal-binding</keyword>
<dbReference type="InterPro" id="IPR024079">
    <property type="entry name" value="MetalloPept_cat_dom_sf"/>
</dbReference>
<dbReference type="AlphaFoldDB" id="A0A8T0F5H7"/>
<comment type="caution">
    <text evidence="7">The sequence shown here is derived from an EMBL/GenBank/DDBJ whole genome shotgun (WGS) entry which is preliminary data.</text>
</comment>
<feature type="region of interest" description="Disordered" evidence="5">
    <location>
        <begin position="92"/>
        <end position="162"/>
    </location>
</feature>
<comment type="function">
    <text evidence="2">Zinc metalloprotease. Provoques deadhesion of endothelial cells from cell cultures, and also degradation of fibronectin, fibrinogen and gelatin in vitro. Its role in the venom is not fully understood but it might act as a spreading factor that facilitates diffusion of other venom toxins. Alternatively, it might be involved in the proteolytic processing of other venom toxins or it might play a role in extra-oral digestion of prey.</text>
</comment>
<reference evidence="7" key="2">
    <citation type="submission" date="2020-06" db="EMBL/GenBank/DDBJ databases">
        <authorList>
            <person name="Sheffer M."/>
        </authorList>
    </citation>
    <scope>NUCLEOTIDE SEQUENCE</scope>
</reference>
<reference evidence="7" key="1">
    <citation type="journal article" date="2020" name="bioRxiv">
        <title>Chromosome-level reference genome of the European wasp spider Argiope bruennichi: a resource for studies on range expansion and evolutionary adaptation.</title>
        <authorList>
            <person name="Sheffer M.M."/>
            <person name="Hoppe A."/>
            <person name="Krehenwinkel H."/>
            <person name="Uhl G."/>
            <person name="Kuss A.W."/>
            <person name="Jensen L."/>
            <person name="Jensen C."/>
            <person name="Gillespie R.G."/>
            <person name="Hoff K.J."/>
            <person name="Prost S."/>
        </authorList>
    </citation>
    <scope>NUCLEOTIDE SEQUENCE</scope>
</reference>
<evidence type="ECO:0000259" key="6">
    <source>
        <dbReference type="PROSITE" id="PS51864"/>
    </source>
</evidence>
<feature type="binding site" evidence="3">
    <location>
        <position position="255"/>
    </location>
    <ligand>
        <name>Zn(2+)</name>
        <dbReference type="ChEBI" id="CHEBI:29105"/>
        <note>catalytic</note>
    </ligand>
</feature>
<dbReference type="PRINTS" id="PR00480">
    <property type="entry name" value="ASTACIN"/>
</dbReference>
<dbReference type="GO" id="GO:0008270">
    <property type="term" value="F:zinc ion binding"/>
    <property type="evidence" value="ECO:0007669"/>
    <property type="project" value="UniProtKB-UniRule"/>
</dbReference>
<evidence type="ECO:0000256" key="3">
    <source>
        <dbReference type="PROSITE-ProRule" id="PRU01211"/>
    </source>
</evidence>
<gene>
    <name evidence="7" type="ORF">HNY73_008171</name>
</gene>
<keyword evidence="3 4" id="KW-0645">Protease</keyword>
<evidence type="ECO:0000256" key="1">
    <source>
        <dbReference type="ARBA" id="ARBA00011245"/>
    </source>
</evidence>
<feature type="domain" description="Peptidase M12A" evidence="6">
    <location>
        <begin position="159"/>
        <end position="312"/>
    </location>
</feature>
<accession>A0A8T0F5H7</accession>
<name>A0A8T0F5H7_ARGBR</name>
<evidence type="ECO:0000256" key="2">
    <source>
        <dbReference type="ARBA" id="ARBA00025529"/>
    </source>
</evidence>
<dbReference type="GO" id="GO:0016485">
    <property type="term" value="P:protein processing"/>
    <property type="evidence" value="ECO:0007669"/>
    <property type="project" value="TreeGrafter"/>
</dbReference>
<comment type="cofactor">
    <cofactor evidence="3 4">
        <name>Zn(2+)</name>
        <dbReference type="ChEBI" id="CHEBI:29105"/>
    </cofactor>
    <text evidence="3 4">Binds 1 zinc ion per subunit.</text>
</comment>
<feature type="binding site" evidence="3">
    <location>
        <position position="261"/>
    </location>
    <ligand>
        <name>Zn(2+)</name>
        <dbReference type="ChEBI" id="CHEBI:29105"/>
        <note>catalytic</note>
    </ligand>
</feature>
<dbReference type="EMBL" id="JABXBU010000015">
    <property type="protein sequence ID" value="KAF8786456.1"/>
    <property type="molecule type" value="Genomic_DNA"/>
</dbReference>
<feature type="binding site" evidence="3">
    <location>
        <position position="251"/>
    </location>
    <ligand>
        <name>Zn(2+)</name>
        <dbReference type="ChEBI" id="CHEBI:29105"/>
        <note>catalytic</note>
    </ligand>
</feature>
<feature type="compositionally biased region" description="Basic and acidic residues" evidence="5">
    <location>
        <begin position="92"/>
        <end position="119"/>
    </location>
</feature>
<evidence type="ECO:0000256" key="4">
    <source>
        <dbReference type="RuleBase" id="RU361183"/>
    </source>
</evidence>
<dbReference type="InterPro" id="IPR006026">
    <property type="entry name" value="Peptidase_Metallo"/>
</dbReference>
<feature type="compositionally biased region" description="Basic residues" evidence="5">
    <location>
        <begin position="120"/>
        <end position="160"/>
    </location>
</feature>
<sequence length="312" mass="36029">MMEEFGKVLMTAARVACRKNVVVVEVLIFVVILTVCSKGEAKKWTMEELTSARFPHKVSNDIYLDPCKSDGFVGDIALSRLENEEYEKELQAEKEEKEKAEQLAKSLEKSAKNLTDSETRKRHWTSKRLSKQKLRAQKKLRHSGKNRRKNISHNRPKRAATARPERLWDRAVIPYDIESNFSGDHRALFKQAMRHWENYTCVQFVEREEHPNYIVFTERPCGCCSFVGKRGNGPQAISIGKNCDKFGIVVHELGHVVGFWHEHTRPDRDKHVQIINKNIMTGEGETKVWRKTSQSAVCEMDYSAPKPQLIAY</sequence>
<comment type="subunit">
    <text evidence="1">Monomer.</text>
</comment>
<keyword evidence="8" id="KW-1185">Reference proteome</keyword>
<feature type="disulfide bond" evidence="3">
    <location>
        <begin position="223"/>
        <end position="224"/>
    </location>
</feature>
<dbReference type="SMART" id="SM00235">
    <property type="entry name" value="ZnMc"/>
    <property type="match status" value="1"/>
</dbReference>
<dbReference type="GO" id="GO:0009953">
    <property type="term" value="P:dorsal/ventral pattern formation"/>
    <property type="evidence" value="ECO:0007669"/>
    <property type="project" value="TreeGrafter"/>
</dbReference>
<evidence type="ECO:0000313" key="7">
    <source>
        <dbReference type="EMBL" id="KAF8786456.1"/>
    </source>
</evidence>
<evidence type="ECO:0000256" key="5">
    <source>
        <dbReference type="SAM" id="MobiDB-lite"/>
    </source>
</evidence>
<dbReference type="EC" id="3.4.24.-" evidence="4"/>